<proteinExistence type="predicted"/>
<sequence length="55" mass="6251">MHIITQLIYYGIIVGDVHTWKRLGFTVYRSPIESIKPYPNASSTAVGSISRTRKK</sequence>
<protein>
    <submittedName>
        <fullName evidence="1">Uncharacterized protein</fullName>
    </submittedName>
</protein>
<accession>A0A5N5XBN4</accession>
<dbReference type="AlphaFoldDB" id="A0A5N5XBN4"/>
<evidence type="ECO:0000313" key="1">
    <source>
        <dbReference type="EMBL" id="KAB8078178.1"/>
    </source>
</evidence>
<evidence type="ECO:0000313" key="2">
    <source>
        <dbReference type="Proteomes" id="UP000326565"/>
    </source>
</evidence>
<gene>
    <name evidence="1" type="ORF">BDV29DRAFT_166627</name>
</gene>
<name>A0A5N5XBN4_9EURO</name>
<keyword evidence="2" id="KW-1185">Reference proteome</keyword>
<organism evidence="1 2">
    <name type="scientific">Aspergillus leporis</name>
    <dbReference type="NCBI Taxonomy" id="41062"/>
    <lineage>
        <taxon>Eukaryota</taxon>
        <taxon>Fungi</taxon>
        <taxon>Dikarya</taxon>
        <taxon>Ascomycota</taxon>
        <taxon>Pezizomycotina</taxon>
        <taxon>Eurotiomycetes</taxon>
        <taxon>Eurotiomycetidae</taxon>
        <taxon>Eurotiales</taxon>
        <taxon>Aspergillaceae</taxon>
        <taxon>Aspergillus</taxon>
        <taxon>Aspergillus subgen. Circumdati</taxon>
    </lineage>
</organism>
<reference evidence="1 2" key="1">
    <citation type="submission" date="2019-04" db="EMBL/GenBank/DDBJ databases">
        <title>Friends and foes A comparative genomics study of 23 Aspergillus species from section Flavi.</title>
        <authorList>
            <consortium name="DOE Joint Genome Institute"/>
            <person name="Kjaerbolling I."/>
            <person name="Vesth T."/>
            <person name="Frisvad J.C."/>
            <person name="Nybo J.L."/>
            <person name="Theobald S."/>
            <person name="Kildgaard S."/>
            <person name="Isbrandt T."/>
            <person name="Kuo A."/>
            <person name="Sato A."/>
            <person name="Lyhne E.K."/>
            <person name="Kogle M.E."/>
            <person name="Wiebenga A."/>
            <person name="Kun R.S."/>
            <person name="Lubbers R.J."/>
            <person name="Makela M.R."/>
            <person name="Barry K."/>
            <person name="Chovatia M."/>
            <person name="Clum A."/>
            <person name="Daum C."/>
            <person name="Haridas S."/>
            <person name="He G."/>
            <person name="LaButti K."/>
            <person name="Lipzen A."/>
            <person name="Mondo S."/>
            <person name="Riley R."/>
            <person name="Salamov A."/>
            <person name="Simmons B.A."/>
            <person name="Magnuson J.K."/>
            <person name="Henrissat B."/>
            <person name="Mortensen U.H."/>
            <person name="Larsen T.O."/>
            <person name="Devries R.P."/>
            <person name="Grigoriev I.V."/>
            <person name="Machida M."/>
            <person name="Baker S.E."/>
            <person name="Andersen M.R."/>
        </authorList>
    </citation>
    <scope>NUCLEOTIDE SEQUENCE [LARGE SCALE GENOMIC DNA]</scope>
    <source>
        <strain evidence="1 2">CBS 151.66</strain>
    </source>
</reference>
<dbReference type="Proteomes" id="UP000326565">
    <property type="component" value="Unassembled WGS sequence"/>
</dbReference>
<dbReference type="EMBL" id="ML732160">
    <property type="protein sequence ID" value="KAB8078178.1"/>
    <property type="molecule type" value="Genomic_DNA"/>
</dbReference>